<accession>A0A0B6YJ40</accession>
<name>A0A0B6YJ40_9EUPU</name>
<proteinExistence type="predicted"/>
<dbReference type="EMBL" id="HACG01008650">
    <property type="protein sequence ID" value="CEK55515.1"/>
    <property type="molecule type" value="Transcribed_RNA"/>
</dbReference>
<evidence type="ECO:0000313" key="2">
    <source>
        <dbReference type="EMBL" id="CEK55515.1"/>
    </source>
</evidence>
<protein>
    <submittedName>
        <fullName evidence="2">Uncharacterized protein</fullName>
    </submittedName>
</protein>
<gene>
    <name evidence="2" type="primary">ORF25399</name>
</gene>
<dbReference type="AlphaFoldDB" id="A0A0B6YJ40"/>
<feature type="non-terminal residue" evidence="2">
    <location>
        <position position="230"/>
    </location>
</feature>
<reference evidence="2" key="1">
    <citation type="submission" date="2014-12" db="EMBL/GenBank/DDBJ databases">
        <title>Insight into the proteome of Arion vulgaris.</title>
        <authorList>
            <person name="Aradska J."/>
            <person name="Bulat T."/>
            <person name="Smidak R."/>
            <person name="Sarate P."/>
            <person name="Gangsoo J."/>
            <person name="Sialana F."/>
            <person name="Bilban M."/>
            <person name="Lubec G."/>
        </authorList>
    </citation>
    <scope>NUCLEOTIDE SEQUENCE</scope>
    <source>
        <tissue evidence="2">Skin</tissue>
    </source>
</reference>
<evidence type="ECO:0000256" key="1">
    <source>
        <dbReference type="SAM" id="MobiDB-lite"/>
    </source>
</evidence>
<feature type="region of interest" description="Disordered" evidence="1">
    <location>
        <begin position="168"/>
        <end position="188"/>
    </location>
</feature>
<feature type="compositionally biased region" description="Polar residues" evidence="1">
    <location>
        <begin position="78"/>
        <end position="99"/>
    </location>
</feature>
<sequence length="230" mass="25692">MYNYRRLRTEEQDIPCNSNTNSNIHEDISNSLTQPILNVADVSSSNLLQPSKECSHMAVPNICSHPNLRDSSIELTSAEYNSSKPQRKSGAQYSKSYDTNKLGDPSMKTPHLLFQFPPQPQPQHLDSRLAPPVNTKPRTRSETSMESAGRLLSPVSSSRKYVKVISSPVSAGKRRGSESVLDETSRSGSQYLQTDLRWEKLRSILVAMRNEPADTEKILSSSSQEMLNNP</sequence>
<feature type="region of interest" description="Disordered" evidence="1">
    <location>
        <begin position="78"/>
        <end position="152"/>
    </location>
</feature>
<feature type="region of interest" description="Disordered" evidence="1">
    <location>
        <begin position="1"/>
        <end position="20"/>
    </location>
</feature>
<organism evidence="2">
    <name type="scientific">Arion vulgaris</name>
    <dbReference type="NCBI Taxonomy" id="1028688"/>
    <lineage>
        <taxon>Eukaryota</taxon>
        <taxon>Metazoa</taxon>
        <taxon>Spiralia</taxon>
        <taxon>Lophotrochozoa</taxon>
        <taxon>Mollusca</taxon>
        <taxon>Gastropoda</taxon>
        <taxon>Heterobranchia</taxon>
        <taxon>Euthyneura</taxon>
        <taxon>Panpulmonata</taxon>
        <taxon>Eupulmonata</taxon>
        <taxon>Stylommatophora</taxon>
        <taxon>Helicina</taxon>
        <taxon>Arionoidea</taxon>
        <taxon>Arionidae</taxon>
        <taxon>Arion</taxon>
    </lineage>
</organism>